<feature type="transmembrane region" description="Helical" evidence="1">
    <location>
        <begin position="329"/>
        <end position="352"/>
    </location>
</feature>
<feature type="transmembrane region" description="Helical" evidence="1">
    <location>
        <begin position="410"/>
        <end position="431"/>
    </location>
</feature>
<evidence type="ECO:0000313" key="4">
    <source>
        <dbReference type="Proteomes" id="UP000315349"/>
    </source>
</evidence>
<evidence type="ECO:0000256" key="1">
    <source>
        <dbReference type="SAM" id="Phobius"/>
    </source>
</evidence>
<sequence>MVFEPANRAVNPHDDIVIITIASWKTWVVGWLGLLVASLILAPIPAVNETHYLGKARHFANPAWCENDFFLNSPSVHVVFFASTGWLPPFFGMTATALLVRAAGLFVLAYGTYRLSQVLGLSSGGYLSGLWLWPVLVATINVSGEWIVGGAESKVFAYGFLFWAMASLCDDESLLTKLWASLSLLAWSVAWHPIVGLWGALIILGSLVLQSILNKDRPLRSADPDTSAGTRSSGLLANLFLLAGWLAALWSIAAALQVSLMSGADETIRFQANYLQVYYRLAHHLDPMAIPATAWLRGISAAGLTFAAWVVLTHSVFLKSATFTQRRAWHLLGWSALLAILLSIAGFLIGFGPRPAEKMAGYAWRMVLLKFYFFRMADVLVPLLLSFSLGELSIMAACRMKRRNNVTPWLLNRFALVVPAMMLAVLVSFAVSRHGSWKGISVAIKQHHDWQATCDWIFQNTPRKTLCFAPTGHTSLKWYAERPEYVSFKDCPQDAAGIVEWNNRLLIITNWLQTQWGNGLDAKPALITKAGLKDLHEQTGLQLLITDRLGPFESEPVYQNDSYRIYELP</sequence>
<feature type="transmembrane region" description="Helical" evidence="1">
    <location>
        <begin position="90"/>
        <end position="110"/>
    </location>
</feature>
<reference evidence="3 4" key="1">
    <citation type="submission" date="2019-02" db="EMBL/GenBank/DDBJ databases">
        <title>Deep-cultivation of Planctomycetes and their phenomic and genomic characterization uncovers novel biology.</title>
        <authorList>
            <person name="Wiegand S."/>
            <person name="Jogler M."/>
            <person name="Boedeker C."/>
            <person name="Pinto D."/>
            <person name="Vollmers J."/>
            <person name="Rivas-Marin E."/>
            <person name="Kohn T."/>
            <person name="Peeters S.H."/>
            <person name="Heuer A."/>
            <person name="Rast P."/>
            <person name="Oberbeckmann S."/>
            <person name="Bunk B."/>
            <person name="Jeske O."/>
            <person name="Meyerdierks A."/>
            <person name="Storesund J.E."/>
            <person name="Kallscheuer N."/>
            <person name="Luecker S."/>
            <person name="Lage O.M."/>
            <person name="Pohl T."/>
            <person name="Merkel B.J."/>
            <person name="Hornburger P."/>
            <person name="Mueller R.-W."/>
            <person name="Bruemmer F."/>
            <person name="Labrenz M."/>
            <person name="Spormann A.M."/>
            <person name="Op den Camp H."/>
            <person name="Overmann J."/>
            <person name="Amann R."/>
            <person name="Jetten M.S.M."/>
            <person name="Mascher T."/>
            <person name="Medema M.H."/>
            <person name="Devos D.P."/>
            <person name="Kaster A.-K."/>
            <person name="Ovreas L."/>
            <person name="Rohde M."/>
            <person name="Galperin M.Y."/>
            <person name="Jogler C."/>
        </authorList>
    </citation>
    <scope>NUCLEOTIDE SEQUENCE [LARGE SCALE GENOMIC DNA]</scope>
    <source>
        <strain evidence="3 4">Spb1</strain>
    </source>
</reference>
<evidence type="ECO:0000313" key="3">
    <source>
        <dbReference type="EMBL" id="QDV28714.1"/>
    </source>
</evidence>
<organism evidence="3 4">
    <name type="scientific">Planctopirus ephydatiae</name>
    <dbReference type="NCBI Taxonomy" id="2528019"/>
    <lineage>
        <taxon>Bacteria</taxon>
        <taxon>Pseudomonadati</taxon>
        <taxon>Planctomycetota</taxon>
        <taxon>Planctomycetia</taxon>
        <taxon>Planctomycetales</taxon>
        <taxon>Planctomycetaceae</taxon>
        <taxon>Planctopirus</taxon>
    </lineage>
</organism>
<dbReference type="KEGG" id="peh:Spb1_05790"/>
<feature type="transmembrane region" description="Helical" evidence="1">
    <location>
        <begin position="195"/>
        <end position="214"/>
    </location>
</feature>
<dbReference type="Pfam" id="PF20604">
    <property type="entry name" value="DUF6798"/>
    <property type="match status" value="1"/>
</dbReference>
<dbReference type="Proteomes" id="UP000315349">
    <property type="component" value="Chromosome"/>
</dbReference>
<keyword evidence="1" id="KW-0812">Transmembrane</keyword>
<proteinExistence type="predicted"/>
<dbReference type="AlphaFoldDB" id="A0A518GJE1"/>
<dbReference type="EMBL" id="CP036299">
    <property type="protein sequence ID" value="QDV28714.1"/>
    <property type="molecule type" value="Genomic_DNA"/>
</dbReference>
<keyword evidence="4" id="KW-1185">Reference proteome</keyword>
<feature type="transmembrane region" description="Helical" evidence="1">
    <location>
        <begin position="294"/>
        <end position="317"/>
    </location>
</feature>
<evidence type="ECO:0000259" key="2">
    <source>
        <dbReference type="Pfam" id="PF20604"/>
    </source>
</evidence>
<feature type="transmembrane region" description="Helical" evidence="1">
    <location>
        <begin position="28"/>
        <end position="47"/>
    </location>
</feature>
<keyword evidence="1" id="KW-0472">Membrane</keyword>
<accession>A0A518GJE1</accession>
<keyword evidence="1" id="KW-1133">Transmembrane helix</keyword>
<dbReference type="InterPro" id="IPR046477">
    <property type="entry name" value="DUF6798"/>
</dbReference>
<gene>
    <name evidence="3" type="ORF">Spb1_05790</name>
</gene>
<name>A0A518GJE1_9PLAN</name>
<protein>
    <recommendedName>
        <fullName evidence="2">DUF6798 domain-containing protein</fullName>
    </recommendedName>
</protein>
<feature type="transmembrane region" description="Helical" evidence="1">
    <location>
        <begin position="372"/>
        <end position="398"/>
    </location>
</feature>
<feature type="transmembrane region" description="Helical" evidence="1">
    <location>
        <begin position="235"/>
        <end position="256"/>
    </location>
</feature>
<feature type="domain" description="DUF6798" evidence="2">
    <location>
        <begin position="449"/>
        <end position="506"/>
    </location>
</feature>